<accession>A0AA38S440</accession>
<feature type="compositionally biased region" description="Polar residues" evidence="1">
    <location>
        <begin position="78"/>
        <end position="95"/>
    </location>
</feature>
<dbReference type="Pfam" id="PF08284">
    <property type="entry name" value="RVP_2"/>
    <property type="match status" value="1"/>
</dbReference>
<evidence type="ECO:0000313" key="2">
    <source>
        <dbReference type="EMBL" id="KAJ9535468.1"/>
    </source>
</evidence>
<name>A0AA38S440_9ASTR</name>
<evidence type="ECO:0008006" key="4">
    <source>
        <dbReference type="Google" id="ProtNLM"/>
    </source>
</evidence>
<comment type="caution">
    <text evidence="2">The sequence shown here is derived from an EMBL/GenBank/DDBJ whole genome shotgun (WGS) entry which is preliminary data.</text>
</comment>
<dbReference type="EMBL" id="JARYMX010000240">
    <property type="protein sequence ID" value="KAJ9535468.1"/>
    <property type="molecule type" value="Genomic_DNA"/>
</dbReference>
<keyword evidence="3" id="KW-1185">Reference proteome</keyword>
<gene>
    <name evidence="2" type="ORF">OSB04_un001404</name>
</gene>
<proteinExistence type="predicted"/>
<reference evidence="2" key="1">
    <citation type="submission" date="2023-03" db="EMBL/GenBank/DDBJ databases">
        <title>Chromosome-scale reference genome and RAD-based genetic map of yellow starthistle (Centaurea solstitialis) reveal putative structural variation and QTLs associated with invader traits.</title>
        <authorList>
            <person name="Reatini B."/>
            <person name="Cang F.A."/>
            <person name="Jiang Q."/>
            <person name="Mckibben M.T.W."/>
            <person name="Barker M.S."/>
            <person name="Rieseberg L.H."/>
            <person name="Dlugosch K.M."/>
        </authorList>
    </citation>
    <scope>NUCLEOTIDE SEQUENCE</scope>
    <source>
        <strain evidence="2">CAN-66</strain>
        <tissue evidence="2">Leaf</tissue>
    </source>
</reference>
<feature type="region of interest" description="Disordered" evidence="1">
    <location>
        <begin position="70"/>
        <end position="95"/>
    </location>
</feature>
<dbReference type="Gene3D" id="2.40.70.10">
    <property type="entry name" value="Acid Proteases"/>
    <property type="match status" value="1"/>
</dbReference>
<protein>
    <recommendedName>
        <fullName evidence="4">Reverse transcriptase domain-containing protein</fullName>
    </recommendedName>
</protein>
<sequence>MWQRHKTKEPIRDPTPQCKNATATIGETAFIVRSEKNLGIPHNTVGRGKGYLVKEEVFLNAEAQTLQNKCPKIGQGSGNTMEGSQGSRTNTVNQGTQARGRAFVIGTEEARQDPRVITGFRPLIPLASESLDEVYSIELADGRELKAPHVLLNCTLSLADELFSIDLIPIELGSFDAVVGMDWLSQNRATIGCYEKTVRITTSDGRTLVIKGGETQQNLGIVFVYEGS</sequence>
<dbReference type="InterPro" id="IPR021109">
    <property type="entry name" value="Peptidase_aspartic_dom_sf"/>
</dbReference>
<dbReference type="CDD" id="cd00303">
    <property type="entry name" value="retropepsin_like"/>
    <property type="match status" value="1"/>
</dbReference>
<evidence type="ECO:0000256" key="1">
    <source>
        <dbReference type="SAM" id="MobiDB-lite"/>
    </source>
</evidence>
<dbReference type="Proteomes" id="UP001172457">
    <property type="component" value="Unassembled WGS sequence"/>
</dbReference>
<dbReference type="AlphaFoldDB" id="A0AA38S440"/>
<evidence type="ECO:0000313" key="3">
    <source>
        <dbReference type="Proteomes" id="UP001172457"/>
    </source>
</evidence>
<organism evidence="2 3">
    <name type="scientific">Centaurea solstitialis</name>
    <name type="common">yellow star-thistle</name>
    <dbReference type="NCBI Taxonomy" id="347529"/>
    <lineage>
        <taxon>Eukaryota</taxon>
        <taxon>Viridiplantae</taxon>
        <taxon>Streptophyta</taxon>
        <taxon>Embryophyta</taxon>
        <taxon>Tracheophyta</taxon>
        <taxon>Spermatophyta</taxon>
        <taxon>Magnoliopsida</taxon>
        <taxon>eudicotyledons</taxon>
        <taxon>Gunneridae</taxon>
        <taxon>Pentapetalae</taxon>
        <taxon>asterids</taxon>
        <taxon>campanulids</taxon>
        <taxon>Asterales</taxon>
        <taxon>Asteraceae</taxon>
        <taxon>Carduoideae</taxon>
        <taxon>Cardueae</taxon>
        <taxon>Centaureinae</taxon>
        <taxon>Centaurea</taxon>
    </lineage>
</organism>